<evidence type="ECO:0000313" key="1">
    <source>
        <dbReference type="EMBL" id="KAF9681744.1"/>
    </source>
</evidence>
<sequence>MHDGIFALDISAITKYILFFNTGLKCSPGEQAGKIAVKAYLTSLHLPELESMHYSHMIRFRKGVDSLKDRIWQGIASLRLIQKGMITCPIVDLMHPALKKLASDEDERHDEVDCSRESLNRYPVEDVAAPNGCGFA</sequence>
<evidence type="ECO:0000313" key="2">
    <source>
        <dbReference type="Proteomes" id="UP000657918"/>
    </source>
</evidence>
<dbReference type="Proteomes" id="UP000657918">
    <property type="component" value="Unassembled WGS sequence"/>
</dbReference>
<dbReference type="AlphaFoldDB" id="A0A835K3J1"/>
<reference evidence="1 2" key="1">
    <citation type="submission" date="2020-10" db="EMBL/GenBank/DDBJ databases">
        <title>Plant Genome Project.</title>
        <authorList>
            <person name="Zhang R.-G."/>
        </authorList>
    </citation>
    <scope>NUCLEOTIDE SEQUENCE [LARGE SCALE GENOMIC DNA]</scope>
    <source>
        <strain evidence="1">FAFU-HL-1</strain>
        <tissue evidence="1">Leaf</tissue>
    </source>
</reference>
<dbReference type="EMBL" id="JADGMS010000005">
    <property type="protein sequence ID" value="KAF9681744.1"/>
    <property type="molecule type" value="Genomic_DNA"/>
</dbReference>
<proteinExistence type="predicted"/>
<accession>A0A835K3J1</accession>
<gene>
    <name evidence="1" type="ORF">SADUNF_Sadunf05G0034600</name>
</gene>
<keyword evidence="2" id="KW-1185">Reference proteome</keyword>
<organism evidence="1 2">
    <name type="scientific">Salix dunnii</name>
    <dbReference type="NCBI Taxonomy" id="1413687"/>
    <lineage>
        <taxon>Eukaryota</taxon>
        <taxon>Viridiplantae</taxon>
        <taxon>Streptophyta</taxon>
        <taxon>Embryophyta</taxon>
        <taxon>Tracheophyta</taxon>
        <taxon>Spermatophyta</taxon>
        <taxon>Magnoliopsida</taxon>
        <taxon>eudicotyledons</taxon>
        <taxon>Gunneridae</taxon>
        <taxon>Pentapetalae</taxon>
        <taxon>rosids</taxon>
        <taxon>fabids</taxon>
        <taxon>Malpighiales</taxon>
        <taxon>Salicaceae</taxon>
        <taxon>Saliceae</taxon>
        <taxon>Salix</taxon>
    </lineage>
</organism>
<comment type="caution">
    <text evidence="1">The sequence shown here is derived from an EMBL/GenBank/DDBJ whole genome shotgun (WGS) entry which is preliminary data.</text>
</comment>
<protein>
    <submittedName>
        <fullName evidence="1">Uncharacterized protein</fullName>
    </submittedName>
</protein>
<name>A0A835K3J1_9ROSI</name>